<evidence type="ECO:0000313" key="2">
    <source>
        <dbReference type="Proteomes" id="UP000324800"/>
    </source>
</evidence>
<accession>A0A5J4X5D6</accession>
<organism evidence="1 2">
    <name type="scientific">Streblomastix strix</name>
    <dbReference type="NCBI Taxonomy" id="222440"/>
    <lineage>
        <taxon>Eukaryota</taxon>
        <taxon>Metamonada</taxon>
        <taxon>Preaxostyla</taxon>
        <taxon>Oxymonadida</taxon>
        <taxon>Streblomastigidae</taxon>
        <taxon>Streblomastix</taxon>
    </lineage>
</organism>
<name>A0A5J4X5D6_9EUKA</name>
<sequence>MFFESQTDQLEMKFMEMYMFEKVNLIETMLKYHFPLVLKASLKNDPQKNDVQMKMYEIKTLKVNVDQRKNYEKMKHSKKKMILMMKMLVKWKSSSESDEDYQDDESVD</sequence>
<evidence type="ECO:0000313" key="1">
    <source>
        <dbReference type="EMBL" id="KAA6401739.1"/>
    </source>
</evidence>
<reference evidence="1 2" key="1">
    <citation type="submission" date="2019-03" db="EMBL/GenBank/DDBJ databases">
        <title>Single cell metagenomics reveals metabolic interactions within the superorganism composed of flagellate Streblomastix strix and complex community of Bacteroidetes bacteria on its surface.</title>
        <authorList>
            <person name="Treitli S.C."/>
            <person name="Kolisko M."/>
            <person name="Husnik F."/>
            <person name="Keeling P."/>
            <person name="Hampl V."/>
        </authorList>
    </citation>
    <scope>NUCLEOTIDE SEQUENCE [LARGE SCALE GENOMIC DNA]</scope>
    <source>
        <strain evidence="1">ST1C</strain>
    </source>
</reference>
<comment type="caution">
    <text evidence="1">The sequence shown here is derived from an EMBL/GenBank/DDBJ whole genome shotgun (WGS) entry which is preliminary data.</text>
</comment>
<dbReference type="Proteomes" id="UP000324800">
    <property type="component" value="Unassembled WGS sequence"/>
</dbReference>
<gene>
    <name evidence="1" type="ORF">EZS28_002730</name>
</gene>
<dbReference type="EMBL" id="SNRW01000340">
    <property type="protein sequence ID" value="KAA6401739.1"/>
    <property type="molecule type" value="Genomic_DNA"/>
</dbReference>
<protein>
    <submittedName>
        <fullName evidence="1">Uncharacterized protein</fullName>
    </submittedName>
</protein>
<proteinExistence type="predicted"/>
<dbReference type="AlphaFoldDB" id="A0A5J4X5D6"/>